<dbReference type="InterPro" id="IPR050267">
    <property type="entry name" value="Anti-sigma-factor_SerPK"/>
</dbReference>
<evidence type="ECO:0000256" key="1">
    <source>
        <dbReference type="ARBA" id="ARBA00022527"/>
    </source>
</evidence>
<dbReference type="STRING" id="797419.SAMN05216556_1298"/>
<gene>
    <name evidence="3" type="ORF">SAMN04487908_1318</name>
</gene>
<reference evidence="4" key="1">
    <citation type="submission" date="2016-11" db="EMBL/GenBank/DDBJ databases">
        <authorList>
            <person name="Varghese N."/>
            <person name="Submissions S."/>
        </authorList>
    </citation>
    <scope>NUCLEOTIDE SEQUENCE [LARGE SCALE GENOMIC DNA]</scope>
    <source>
        <strain evidence="4">DSM 26349</strain>
    </source>
</reference>
<dbReference type="EMBL" id="FQYV01000031">
    <property type="protein sequence ID" value="SHJ90132.1"/>
    <property type="molecule type" value="Genomic_DNA"/>
</dbReference>
<keyword evidence="1" id="KW-0723">Serine/threonine-protein kinase</keyword>
<dbReference type="InterPro" id="IPR036890">
    <property type="entry name" value="HATPase_C_sf"/>
</dbReference>
<dbReference type="Pfam" id="PF13581">
    <property type="entry name" value="HATPase_c_2"/>
    <property type="match status" value="1"/>
</dbReference>
<dbReference type="Proteomes" id="UP000184172">
    <property type="component" value="Unassembled WGS sequence"/>
</dbReference>
<dbReference type="CDD" id="cd04301">
    <property type="entry name" value="NAT_SF"/>
    <property type="match status" value="1"/>
</dbReference>
<feature type="domain" description="Histidine kinase/HSP90-like ATPase" evidence="2">
    <location>
        <begin position="12"/>
        <end position="130"/>
    </location>
</feature>
<proteinExistence type="predicted"/>
<accession>A0A1M6N385</accession>
<dbReference type="PANTHER" id="PTHR35526">
    <property type="entry name" value="ANTI-SIGMA-F FACTOR RSBW-RELATED"/>
    <property type="match status" value="1"/>
</dbReference>
<dbReference type="SUPFAM" id="SSF55729">
    <property type="entry name" value="Acyl-CoA N-acyltransferases (Nat)"/>
    <property type="match status" value="1"/>
</dbReference>
<evidence type="ECO:0000313" key="4">
    <source>
        <dbReference type="Proteomes" id="UP000184172"/>
    </source>
</evidence>
<keyword evidence="3" id="KW-0808">Transferase</keyword>
<protein>
    <submittedName>
        <fullName evidence="3">Histidine kinase-like ATPase domain-containing protein</fullName>
    </submittedName>
</protein>
<evidence type="ECO:0000259" key="2">
    <source>
        <dbReference type="Pfam" id="PF13581"/>
    </source>
</evidence>
<sequence length="478" mass="54154">MNDATISLKLPNDVRFIPLTNQFIAEYARLVGFSDVAISQIEMASEEGMSNVIKHAFHQNEKAHFDIHLEKNTTGLSIRICDQGLPFDPDTIHFNKDTLEGFGSFVMSKLMDKIQYRNLGKEGKELSLTKYFEEQQIETSPPTDEVENNIVKEHTYTFRPFEPKDAIEVVRCAYESYGYTYVYEHIYYPERVKALNESGDLISFVAEADDGVVCGHMALVKVDGYDSLYELGLAMTKQQYRGGNIFTQLLNMLYAEIEKRKIHAVFGQCVTTHTYSQRGPIKTGMLPSALLPAYVPNDLSFKNISEAGQQRSAVLIVNRIFVQREKCNAYLPEKYRTFSENIFKEVQAQRDIITKVDFKPKEMCQANLTVNANLKMAKIDFHSFGADFNQVLKNMIHQLKKENIAMAEAFVNISNTDAIAIIEAAELLGFRFSGLMVGSPTGDIAILQFLNGILPNTEKIQVVEQGMPLLSFIEQQFD</sequence>
<dbReference type="InterPro" id="IPR003594">
    <property type="entry name" value="HATPase_dom"/>
</dbReference>
<evidence type="ECO:0000313" key="3">
    <source>
        <dbReference type="EMBL" id="SHJ90132.1"/>
    </source>
</evidence>
<dbReference type="PANTHER" id="PTHR35526:SF3">
    <property type="entry name" value="ANTI-SIGMA-F FACTOR RSBW"/>
    <property type="match status" value="1"/>
</dbReference>
<dbReference type="AlphaFoldDB" id="A0A1M6N385"/>
<dbReference type="Gene3D" id="3.40.630.30">
    <property type="match status" value="1"/>
</dbReference>
<name>A0A1M6N385_9FLAO</name>
<dbReference type="SUPFAM" id="SSF55874">
    <property type="entry name" value="ATPase domain of HSP90 chaperone/DNA topoisomerase II/histidine kinase"/>
    <property type="match status" value="1"/>
</dbReference>
<dbReference type="GO" id="GO:0004674">
    <property type="term" value="F:protein serine/threonine kinase activity"/>
    <property type="evidence" value="ECO:0007669"/>
    <property type="project" value="UniProtKB-KW"/>
</dbReference>
<dbReference type="CDD" id="cd16936">
    <property type="entry name" value="HATPase_RsbW-like"/>
    <property type="match status" value="1"/>
</dbReference>
<keyword evidence="3" id="KW-0418">Kinase</keyword>
<dbReference type="Gene3D" id="3.30.565.10">
    <property type="entry name" value="Histidine kinase-like ATPase, C-terminal domain"/>
    <property type="match status" value="1"/>
</dbReference>
<dbReference type="InterPro" id="IPR016181">
    <property type="entry name" value="Acyl_CoA_acyltransferase"/>
</dbReference>
<dbReference type="OrthoDB" id="9792240at2"/>
<keyword evidence="4" id="KW-1185">Reference proteome</keyword>
<dbReference type="RefSeq" id="WP_073221408.1">
    <property type="nucleotide sequence ID" value="NZ_FNNS01000029.1"/>
</dbReference>
<organism evidence="3 4">
    <name type="scientific">Aequorivita viscosa</name>
    <dbReference type="NCBI Taxonomy" id="797419"/>
    <lineage>
        <taxon>Bacteria</taxon>
        <taxon>Pseudomonadati</taxon>
        <taxon>Bacteroidota</taxon>
        <taxon>Flavobacteriia</taxon>
        <taxon>Flavobacteriales</taxon>
        <taxon>Flavobacteriaceae</taxon>
        <taxon>Aequorivita</taxon>
    </lineage>
</organism>